<comment type="caution">
    <text evidence="6">The sequence shown here is derived from an EMBL/GenBank/DDBJ whole genome shotgun (WGS) entry which is preliminary data.</text>
</comment>
<evidence type="ECO:0000256" key="1">
    <source>
        <dbReference type="ARBA" id="ARBA00009437"/>
    </source>
</evidence>
<dbReference type="Gene3D" id="1.10.10.10">
    <property type="entry name" value="Winged helix-like DNA-binding domain superfamily/Winged helix DNA-binding domain"/>
    <property type="match status" value="1"/>
</dbReference>
<organism evidence="6 7">
    <name type="scientific">Telmatospirillum siberiense</name>
    <dbReference type="NCBI Taxonomy" id="382514"/>
    <lineage>
        <taxon>Bacteria</taxon>
        <taxon>Pseudomonadati</taxon>
        <taxon>Pseudomonadota</taxon>
        <taxon>Alphaproteobacteria</taxon>
        <taxon>Rhodospirillales</taxon>
        <taxon>Rhodospirillaceae</taxon>
        <taxon>Telmatospirillum</taxon>
    </lineage>
</organism>
<keyword evidence="3" id="KW-0238">DNA-binding</keyword>
<dbReference type="PROSITE" id="PS50931">
    <property type="entry name" value="HTH_LYSR"/>
    <property type="match status" value="1"/>
</dbReference>
<dbReference type="InterPro" id="IPR005119">
    <property type="entry name" value="LysR_subst-bd"/>
</dbReference>
<gene>
    <name evidence="6" type="ORF">CWS72_05330</name>
</gene>
<dbReference type="InterPro" id="IPR036388">
    <property type="entry name" value="WH-like_DNA-bd_sf"/>
</dbReference>
<dbReference type="SUPFAM" id="SSF53850">
    <property type="entry name" value="Periplasmic binding protein-like II"/>
    <property type="match status" value="1"/>
</dbReference>
<proteinExistence type="inferred from homology"/>
<keyword evidence="2" id="KW-0805">Transcription regulation</keyword>
<dbReference type="Pfam" id="PF03466">
    <property type="entry name" value="LysR_substrate"/>
    <property type="match status" value="1"/>
</dbReference>
<dbReference type="SUPFAM" id="SSF46785">
    <property type="entry name" value="Winged helix' DNA-binding domain"/>
    <property type="match status" value="1"/>
</dbReference>
<dbReference type="InterPro" id="IPR000847">
    <property type="entry name" value="LysR_HTH_N"/>
</dbReference>
<evidence type="ECO:0000256" key="3">
    <source>
        <dbReference type="ARBA" id="ARBA00023125"/>
    </source>
</evidence>
<protein>
    <submittedName>
        <fullName evidence="6">LysR family transcriptional regulator</fullName>
    </submittedName>
</protein>
<evidence type="ECO:0000313" key="6">
    <source>
        <dbReference type="EMBL" id="PKU25490.1"/>
    </source>
</evidence>
<reference evidence="7" key="1">
    <citation type="submission" date="2017-12" db="EMBL/GenBank/DDBJ databases">
        <title>Draft genome sequence of Telmatospirillum siberiense 26-4b1T, an acidotolerant peatland alphaproteobacterium potentially involved in sulfur cycling.</title>
        <authorList>
            <person name="Hausmann B."/>
            <person name="Pjevac P."/>
            <person name="Schreck K."/>
            <person name="Herbold C.W."/>
            <person name="Daims H."/>
            <person name="Wagner M."/>
            <person name="Pester M."/>
            <person name="Loy A."/>
        </authorList>
    </citation>
    <scope>NUCLEOTIDE SEQUENCE [LARGE SCALE GENOMIC DNA]</scope>
    <source>
        <strain evidence="7">26-4b1</strain>
    </source>
</reference>
<evidence type="ECO:0000256" key="2">
    <source>
        <dbReference type="ARBA" id="ARBA00023015"/>
    </source>
</evidence>
<dbReference type="InterPro" id="IPR050176">
    <property type="entry name" value="LTTR"/>
</dbReference>
<dbReference type="Pfam" id="PF00126">
    <property type="entry name" value="HTH_1"/>
    <property type="match status" value="1"/>
</dbReference>
<feature type="domain" description="HTH lysR-type" evidence="5">
    <location>
        <begin position="12"/>
        <end position="69"/>
    </location>
</feature>
<keyword evidence="7" id="KW-1185">Reference proteome</keyword>
<comment type="similarity">
    <text evidence="1">Belongs to the LysR transcriptional regulatory family.</text>
</comment>
<evidence type="ECO:0000259" key="5">
    <source>
        <dbReference type="PROSITE" id="PS50931"/>
    </source>
</evidence>
<evidence type="ECO:0000256" key="4">
    <source>
        <dbReference type="ARBA" id="ARBA00023163"/>
    </source>
</evidence>
<dbReference type="Gene3D" id="3.40.190.10">
    <property type="entry name" value="Periplasmic binding protein-like II"/>
    <property type="match status" value="2"/>
</dbReference>
<evidence type="ECO:0000313" key="7">
    <source>
        <dbReference type="Proteomes" id="UP000233293"/>
    </source>
</evidence>
<dbReference type="PANTHER" id="PTHR30579">
    <property type="entry name" value="TRANSCRIPTIONAL REGULATOR"/>
    <property type="match status" value="1"/>
</dbReference>
<name>A0A2N3PYJ7_9PROT</name>
<dbReference type="AlphaFoldDB" id="A0A2N3PYJ7"/>
<dbReference type="EMBL" id="PIUM01000004">
    <property type="protein sequence ID" value="PKU25490.1"/>
    <property type="molecule type" value="Genomic_DNA"/>
</dbReference>
<sequence length="302" mass="33149">MIIEYIDYMVSLDLDSLRSFVAVAETSSFSRAGERVGRTQSAVSLQLARLERSLGKMLVLRRQGRVLGLTDDGRELLHYARQLIALNDAAYRAVAQSTIPTRIRLGIPADFMSKAFLDLLQDFRGANCGVELEVVSDVSRRLLEQVQNGALDVAFFKQFPGQGAGSVICRQQLVWISGPDTRVPPIEDPVPLILFPEGSIVRSQIFAALEAAGRYWRIAYSCASLENLKLAIRQGLGLSALPRQILPSADEQLPELDFLPIGEIEVAVVQSRNCGATARTLAQRISEHYGMASAEKSTTAED</sequence>
<keyword evidence="4" id="KW-0804">Transcription</keyword>
<dbReference type="GO" id="GO:0003700">
    <property type="term" value="F:DNA-binding transcription factor activity"/>
    <property type="evidence" value="ECO:0007669"/>
    <property type="project" value="InterPro"/>
</dbReference>
<dbReference type="PANTHER" id="PTHR30579:SF7">
    <property type="entry name" value="HTH-TYPE TRANSCRIPTIONAL REGULATOR LRHA-RELATED"/>
    <property type="match status" value="1"/>
</dbReference>
<dbReference type="GO" id="GO:0003677">
    <property type="term" value="F:DNA binding"/>
    <property type="evidence" value="ECO:0007669"/>
    <property type="project" value="UniProtKB-KW"/>
</dbReference>
<accession>A0A2N3PYJ7</accession>
<dbReference type="Proteomes" id="UP000233293">
    <property type="component" value="Unassembled WGS sequence"/>
</dbReference>
<dbReference type="InterPro" id="IPR036390">
    <property type="entry name" value="WH_DNA-bd_sf"/>
</dbReference>